<dbReference type="AlphaFoldDB" id="A0A835JMI3"/>
<comment type="caution">
    <text evidence="1">The sequence shown here is derived from an EMBL/GenBank/DDBJ whole genome shotgun (WGS) entry which is preliminary data.</text>
</comment>
<evidence type="ECO:0000313" key="2">
    <source>
        <dbReference type="Proteomes" id="UP000657918"/>
    </source>
</evidence>
<organism evidence="1 2">
    <name type="scientific">Salix dunnii</name>
    <dbReference type="NCBI Taxonomy" id="1413687"/>
    <lineage>
        <taxon>Eukaryota</taxon>
        <taxon>Viridiplantae</taxon>
        <taxon>Streptophyta</taxon>
        <taxon>Embryophyta</taxon>
        <taxon>Tracheophyta</taxon>
        <taxon>Spermatophyta</taxon>
        <taxon>Magnoliopsida</taxon>
        <taxon>eudicotyledons</taxon>
        <taxon>Gunneridae</taxon>
        <taxon>Pentapetalae</taxon>
        <taxon>rosids</taxon>
        <taxon>fabids</taxon>
        <taxon>Malpighiales</taxon>
        <taxon>Salicaceae</taxon>
        <taxon>Saliceae</taxon>
        <taxon>Salix</taxon>
    </lineage>
</organism>
<evidence type="ECO:0000313" key="1">
    <source>
        <dbReference type="EMBL" id="KAF9671154.1"/>
    </source>
</evidence>
<sequence>MPSYAYLGTLELREREFFRIGNLGTVFQDFGIHGFRLKIGSLHPVANCDCSHGSSVKVGGLKVPSVRELTVPFVLKNEQPGAMEHMTCG</sequence>
<name>A0A835JMI3_9ROSI</name>
<gene>
    <name evidence="1" type="ORF">SADUNF_Sadunf12G0018000</name>
</gene>
<dbReference type="Proteomes" id="UP000657918">
    <property type="component" value="Unassembled WGS sequence"/>
</dbReference>
<accession>A0A835JMI3</accession>
<proteinExistence type="predicted"/>
<keyword evidence="2" id="KW-1185">Reference proteome</keyword>
<reference evidence="1 2" key="1">
    <citation type="submission" date="2020-10" db="EMBL/GenBank/DDBJ databases">
        <title>Plant Genome Project.</title>
        <authorList>
            <person name="Zhang R.-G."/>
        </authorList>
    </citation>
    <scope>NUCLEOTIDE SEQUENCE [LARGE SCALE GENOMIC DNA]</scope>
    <source>
        <strain evidence="1">FAFU-HL-1</strain>
        <tissue evidence="1">Leaf</tissue>
    </source>
</reference>
<protein>
    <submittedName>
        <fullName evidence="1">Uncharacterized protein</fullName>
    </submittedName>
</protein>
<dbReference type="EMBL" id="JADGMS010000012">
    <property type="protein sequence ID" value="KAF9671154.1"/>
    <property type="molecule type" value="Genomic_DNA"/>
</dbReference>